<keyword evidence="5" id="KW-1185">Reference proteome</keyword>
<organism evidence="4 5">
    <name type="scientific">Desulfocurvibacter africanus subsp. africanus str. Walvis Bay</name>
    <dbReference type="NCBI Taxonomy" id="690850"/>
    <lineage>
        <taxon>Bacteria</taxon>
        <taxon>Pseudomonadati</taxon>
        <taxon>Thermodesulfobacteriota</taxon>
        <taxon>Desulfovibrionia</taxon>
        <taxon>Desulfovibrionales</taxon>
        <taxon>Desulfovibrionaceae</taxon>
        <taxon>Desulfocurvibacter</taxon>
    </lineage>
</organism>
<dbReference type="InterPro" id="IPR015946">
    <property type="entry name" value="KH_dom-like_a/b"/>
</dbReference>
<dbReference type="Pfam" id="PF13083">
    <property type="entry name" value="KH_KhpA-B"/>
    <property type="match status" value="1"/>
</dbReference>
<comment type="subunit">
    <text evidence="3">Forms a complex with KhpB.</text>
</comment>
<name>F3YU69_DESAF</name>
<dbReference type="Proteomes" id="UP000007844">
    <property type="component" value="Chromosome"/>
</dbReference>
<dbReference type="EMBL" id="CP003221">
    <property type="protein sequence ID" value="EGJ48675.1"/>
    <property type="molecule type" value="Genomic_DNA"/>
</dbReference>
<dbReference type="HOGENOM" id="CLU_132074_1_0_7"/>
<dbReference type="AlphaFoldDB" id="F3YU69"/>
<evidence type="ECO:0000256" key="2">
    <source>
        <dbReference type="ARBA" id="ARBA00022884"/>
    </source>
</evidence>
<keyword evidence="1 3" id="KW-0963">Cytoplasm</keyword>
<evidence type="ECO:0000256" key="1">
    <source>
        <dbReference type="ARBA" id="ARBA00022490"/>
    </source>
</evidence>
<protein>
    <recommendedName>
        <fullName evidence="3">RNA-binding protein KhpA</fullName>
    </recommendedName>
    <alternativeName>
        <fullName evidence="3">KH-domain protein A</fullName>
    </alternativeName>
</protein>
<dbReference type="HAMAP" id="MF_00088">
    <property type="entry name" value="KhpA"/>
    <property type="match status" value="1"/>
</dbReference>
<dbReference type="KEGG" id="daf:Desaf_0318"/>
<evidence type="ECO:0000313" key="4">
    <source>
        <dbReference type="EMBL" id="EGJ48675.1"/>
    </source>
</evidence>
<reference evidence="4 5" key="1">
    <citation type="journal article" date="2011" name="J. Bacteriol.">
        <title>Genome sequence of the mercury-methylating and pleomorphic Desulfovibrio africanus Strain Walvis Bay.</title>
        <authorList>
            <person name="Brown S.D."/>
            <person name="Wall J.D."/>
            <person name="Kucken A.M."/>
            <person name="Gilmour C.C."/>
            <person name="Podar M."/>
            <person name="Brandt C.C."/>
            <person name="Teshima H."/>
            <person name="Detter J.C."/>
            <person name="Han C.S."/>
            <person name="Land M.L."/>
            <person name="Lucas S."/>
            <person name="Han J."/>
            <person name="Pennacchio L."/>
            <person name="Nolan M."/>
            <person name="Pitluck S."/>
            <person name="Woyke T."/>
            <person name="Goodwin L."/>
            <person name="Palumbo A.V."/>
            <person name="Elias D.A."/>
        </authorList>
    </citation>
    <scope>NUCLEOTIDE SEQUENCE [LARGE SCALE GENOMIC DNA]</scope>
    <source>
        <strain evidence="4 5">Walvis Bay</strain>
    </source>
</reference>
<dbReference type="GO" id="GO:0009252">
    <property type="term" value="P:peptidoglycan biosynthetic process"/>
    <property type="evidence" value="ECO:0007669"/>
    <property type="project" value="UniProtKB-UniRule"/>
</dbReference>
<dbReference type="PANTHER" id="PTHR34654:SF1">
    <property type="entry name" value="RNA-BINDING PROTEIN KHPA"/>
    <property type="match status" value="1"/>
</dbReference>
<dbReference type="GO" id="GO:0008360">
    <property type="term" value="P:regulation of cell shape"/>
    <property type="evidence" value="ECO:0007669"/>
    <property type="project" value="UniProtKB-KW"/>
</dbReference>
<evidence type="ECO:0000256" key="3">
    <source>
        <dbReference type="HAMAP-Rule" id="MF_00088"/>
    </source>
</evidence>
<evidence type="ECO:0000313" key="5">
    <source>
        <dbReference type="Proteomes" id="UP000007844"/>
    </source>
</evidence>
<dbReference type="InterPro" id="IPR009019">
    <property type="entry name" value="KH_sf_prok-type"/>
</dbReference>
<keyword evidence="3" id="KW-0961">Cell wall biogenesis/degradation</keyword>
<comment type="subcellular location">
    <subcellularLocation>
        <location evidence="3">Cytoplasm</location>
    </subcellularLocation>
</comment>
<dbReference type="PANTHER" id="PTHR34654">
    <property type="entry name" value="UPF0109 PROTEIN SCO5592"/>
    <property type="match status" value="1"/>
</dbReference>
<comment type="function">
    <text evidence="3">A probable RNA chaperone. Forms a complex with KhpB which binds to cellular RNA and controls its expression. Plays a role in peptidoglycan (PG) homeostasis and cell length regulation.</text>
</comment>
<dbReference type="GO" id="GO:0003723">
    <property type="term" value="F:RNA binding"/>
    <property type="evidence" value="ECO:0007669"/>
    <property type="project" value="UniProtKB-UniRule"/>
</dbReference>
<dbReference type="PROSITE" id="PS50084">
    <property type="entry name" value="KH_TYPE_1"/>
    <property type="match status" value="1"/>
</dbReference>
<proteinExistence type="inferred from homology"/>
<dbReference type="NCBIfam" id="NF002201">
    <property type="entry name" value="PRK01064.1"/>
    <property type="match status" value="1"/>
</dbReference>
<comment type="similarity">
    <text evidence="3">Belongs to the KhpA RNA-binding protein family.</text>
</comment>
<dbReference type="RefSeq" id="WP_005988212.1">
    <property type="nucleotide sequence ID" value="NC_016629.1"/>
</dbReference>
<gene>
    <name evidence="3" type="primary">khpA</name>
    <name evidence="4" type="ORF">Desaf_0318</name>
</gene>
<keyword evidence="3" id="KW-0143">Chaperone</keyword>
<dbReference type="Gene3D" id="3.30.300.20">
    <property type="match status" value="1"/>
</dbReference>
<dbReference type="STRING" id="690850.Desaf_0318"/>
<keyword evidence="2 3" id="KW-0694">RNA-binding</keyword>
<sequence length="77" mass="8347">MPKELITYLVKALVDHPEMVQVTEVVGENVIILEVKVAKEDVGKVIGKSGRTVLALRDILAAVAGKGKQRVVLDILE</sequence>
<dbReference type="GO" id="GO:0005737">
    <property type="term" value="C:cytoplasm"/>
    <property type="evidence" value="ECO:0007669"/>
    <property type="project" value="UniProtKB-SubCell"/>
</dbReference>
<dbReference type="GO" id="GO:0071555">
    <property type="term" value="P:cell wall organization"/>
    <property type="evidence" value="ECO:0007669"/>
    <property type="project" value="UniProtKB-KW"/>
</dbReference>
<dbReference type="SUPFAM" id="SSF54814">
    <property type="entry name" value="Prokaryotic type KH domain (KH-domain type II)"/>
    <property type="match status" value="1"/>
</dbReference>
<dbReference type="CDD" id="cd22533">
    <property type="entry name" value="KH-II_YlqC-like"/>
    <property type="match status" value="1"/>
</dbReference>
<dbReference type="InterPro" id="IPR020627">
    <property type="entry name" value="KhpA"/>
</dbReference>
<accession>F3YU69</accession>
<dbReference type="eggNOG" id="COG1837">
    <property type="taxonomic scope" value="Bacteria"/>
</dbReference>
<keyword evidence="3" id="KW-0133">Cell shape</keyword>